<reference evidence="1 2" key="1">
    <citation type="submission" date="2017-06" db="EMBL/GenBank/DDBJ databases">
        <authorList>
            <consortium name="Pathogen Informatics"/>
        </authorList>
    </citation>
    <scope>NUCLEOTIDE SEQUENCE [LARGE SCALE GENOMIC DNA]</scope>
    <source>
        <strain evidence="1 2">NCTC12149</strain>
    </source>
</reference>
<proteinExistence type="predicted"/>
<dbReference type="KEGG" id="smiz:4412673_00442"/>
<accession>A0AAJ4X8Q4</accession>
<protein>
    <submittedName>
        <fullName evidence="1">Uncharacterized protein</fullName>
    </submittedName>
</protein>
<dbReference type="PROSITE" id="PS51257">
    <property type="entry name" value="PROKAR_LIPOPROTEIN"/>
    <property type="match status" value="1"/>
</dbReference>
<evidence type="ECO:0000313" key="2">
    <source>
        <dbReference type="Proteomes" id="UP000215355"/>
    </source>
</evidence>
<evidence type="ECO:0000313" key="1">
    <source>
        <dbReference type="EMBL" id="SNV41185.1"/>
    </source>
</evidence>
<organism evidence="1 2">
    <name type="scientific">Sphingobacterium mizutaii</name>
    <dbReference type="NCBI Taxonomy" id="1010"/>
    <lineage>
        <taxon>Bacteria</taxon>
        <taxon>Pseudomonadati</taxon>
        <taxon>Bacteroidota</taxon>
        <taxon>Sphingobacteriia</taxon>
        <taxon>Sphingobacteriales</taxon>
        <taxon>Sphingobacteriaceae</taxon>
        <taxon>Sphingobacterium</taxon>
    </lineage>
</organism>
<sequence>MKFTLNLKNPLFYVFPLLFIYSCTEDPIDPEEKEDPDKSMVYKFDRFELVNAKLYVGSKDGAVDKSESFNPNSYFTTSFGKESKLSYFKYDSLMVKRDTLTEFPNKYESNVFGFKVGEKDSLFRWNIYADFWQYYGTYPSTKEEIIYESNYSRLIKKRKEASFYLDNQSEGLVSDKDFFWGNTYHFPSKDDMTETTDTLAYANVKYYYKLIKK</sequence>
<dbReference type="RefSeq" id="WP_093100671.1">
    <property type="nucleotide sequence ID" value="NZ_FNGK01000007.1"/>
</dbReference>
<name>A0AAJ4X8Q4_9SPHI</name>
<gene>
    <name evidence="1" type="ORF">SAMEA4412673_00442</name>
</gene>
<dbReference type="EMBL" id="LT906468">
    <property type="protein sequence ID" value="SNV41185.1"/>
    <property type="molecule type" value="Genomic_DNA"/>
</dbReference>
<dbReference type="AlphaFoldDB" id="A0AAJ4X8Q4"/>
<dbReference type="Proteomes" id="UP000215355">
    <property type="component" value="Chromosome 1"/>
</dbReference>